<evidence type="ECO:0000313" key="2">
    <source>
        <dbReference type="Proteomes" id="UP000029964"/>
    </source>
</evidence>
<gene>
    <name evidence="1" type="ORF">ACRE_075540</name>
</gene>
<dbReference type="OrthoDB" id="37659at2759"/>
<sequence length="70" mass="8335">MTKRTLYLELEIGEVGESKFNRVHDILKNIPIDKSESSGWNCQDWATRWREGFVYDYLAKEAVKNWLKEV</sequence>
<name>A0A086SX92_HAPC1</name>
<reference evidence="2" key="1">
    <citation type="journal article" date="2014" name="Genome Announc.">
        <title>Genome sequence and annotation of Acremonium chrysogenum, producer of the beta-lactam antibiotic cephalosporin C.</title>
        <authorList>
            <person name="Terfehr D."/>
            <person name="Dahlmann T.A."/>
            <person name="Specht T."/>
            <person name="Zadra I."/>
            <person name="Kuernsteiner H."/>
            <person name="Kueck U."/>
        </authorList>
    </citation>
    <scope>NUCLEOTIDE SEQUENCE [LARGE SCALE GENOMIC DNA]</scope>
    <source>
        <strain evidence="2">ATCC 11550 / CBS 779.69 / DSM 880 / IAM 14645 / JCM 23072 / IMI 49137</strain>
    </source>
</reference>
<protein>
    <submittedName>
        <fullName evidence="1">Uncharacterized protein</fullName>
    </submittedName>
</protein>
<proteinExistence type="predicted"/>
<comment type="caution">
    <text evidence="1">The sequence shown here is derived from an EMBL/GenBank/DDBJ whole genome shotgun (WGS) entry which is preliminary data.</text>
</comment>
<keyword evidence="2" id="KW-1185">Reference proteome</keyword>
<evidence type="ECO:0000313" key="1">
    <source>
        <dbReference type="EMBL" id="KFH41724.1"/>
    </source>
</evidence>
<dbReference type="HOGENOM" id="CLU_2757187_0_0_1"/>
<dbReference type="AlphaFoldDB" id="A0A086SX92"/>
<dbReference type="Proteomes" id="UP000029964">
    <property type="component" value="Unassembled WGS sequence"/>
</dbReference>
<dbReference type="EMBL" id="JPKY01000117">
    <property type="protein sequence ID" value="KFH41724.1"/>
    <property type="molecule type" value="Genomic_DNA"/>
</dbReference>
<accession>A0A086SX92</accession>
<organism evidence="1 2">
    <name type="scientific">Hapsidospora chrysogenum (strain ATCC 11550 / CBS 779.69 / DSM 880 / IAM 14645 / JCM 23072 / IMI 49137)</name>
    <name type="common">Acremonium chrysogenum</name>
    <dbReference type="NCBI Taxonomy" id="857340"/>
    <lineage>
        <taxon>Eukaryota</taxon>
        <taxon>Fungi</taxon>
        <taxon>Dikarya</taxon>
        <taxon>Ascomycota</taxon>
        <taxon>Pezizomycotina</taxon>
        <taxon>Sordariomycetes</taxon>
        <taxon>Hypocreomycetidae</taxon>
        <taxon>Hypocreales</taxon>
        <taxon>Bionectriaceae</taxon>
        <taxon>Hapsidospora</taxon>
    </lineage>
</organism>